<dbReference type="InterPro" id="IPR042274">
    <property type="entry name" value="YycH/YycI_2"/>
</dbReference>
<reference evidence="2" key="2">
    <citation type="submission" date="2020-09" db="EMBL/GenBank/DDBJ databases">
        <authorList>
            <person name="Sun Q."/>
            <person name="Zhou Y."/>
        </authorList>
    </citation>
    <scope>NUCLEOTIDE SEQUENCE</scope>
    <source>
        <strain evidence="2">CGMCC 1.12698</strain>
    </source>
</reference>
<gene>
    <name evidence="2" type="ORF">GCM10007140_35750</name>
</gene>
<protein>
    <recommendedName>
        <fullName evidence="1">Regulatory protein YycH domain-containing protein</fullName>
    </recommendedName>
</protein>
<dbReference type="InterPro" id="IPR009996">
    <property type="entry name" value="YycH"/>
</dbReference>
<dbReference type="Gene3D" id="3.30.310.160">
    <property type="entry name" value="YycH protein, domain 2"/>
    <property type="match status" value="1"/>
</dbReference>
<dbReference type="AlphaFoldDB" id="A0A917ESC8"/>
<organism evidence="2 3">
    <name type="scientific">Priestia taiwanensis</name>
    <dbReference type="NCBI Taxonomy" id="1347902"/>
    <lineage>
        <taxon>Bacteria</taxon>
        <taxon>Bacillati</taxon>
        <taxon>Bacillota</taxon>
        <taxon>Bacilli</taxon>
        <taxon>Bacillales</taxon>
        <taxon>Bacillaceae</taxon>
        <taxon>Priestia</taxon>
    </lineage>
</organism>
<evidence type="ECO:0000259" key="1">
    <source>
        <dbReference type="Pfam" id="PF07435"/>
    </source>
</evidence>
<feature type="domain" description="Regulatory protein YycH" evidence="1">
    <location>
        <begin position="4"/>
        <end position="428"/>
    </location>
</feature>
<evidence type="ECO:0000313" key="3">
    <source>
        <dbReference type="Proteomes" id="UP000605259"/>
    </source>
</evidence>
<proteinExistence type="predicted"/>
<keyword evidence="3" id="KW-1185">Reference proteome</keyword>
<dbReference type="EMBL" id="BMFK01000005">
    <property type="protein sequence ID" value="GGE83044.1"/>
    <property type="molecule type" value="Genomic_DNA"/>
</dbReference>
<reference evidence="2" key="1">
    <citation type="journal article" date="2014" name="Int. J. Syst. Evol. Microbiol.">
        <title>Complete genome sequence of Corynebacterium casei LMG S-19264T (=DSM 44701T), isolated from a smear-ripened cheese.</title>
        <authorList>
            <consortium name="US DOE Joint Genome Institute (JGI-PGF)"/>
            <person name="Walter F."/>
            <person name="Albersmeier A."/>
            <person name="Kalinowski J."/>
            <person name="Ruckert C."/>
        </authorList>
    </citation>
    <scope>NUCLEOTIDE SEQUENCE</scope>
    <source>
        <strain evidence="2">CGMCC 1.12698</strain>
    </source>
</reference>
<sequence>MNLEKFKSILLTNLVIISIFLTWNLWTYQTDLEKATEDISKVKETDMKKEADVIQPHQVAYHINGKHYVSDKRENIDSVNQLLMNGEFEEVKDISNDLGKTPFNSYINGSDKIELVFSAEIPMEIVGKIYDIKSSKETNIDRIVIDSVRNSGEAYKVYFISYNEKKILRAMFSSELENTFKYVQDYFPSNVDEHIEYELHGEDKKMVYLPVKERKLDKYYVNLEPVHVNRFAGALFQGRPYKKLNGKDSTTFTDGTQILQVDKENRSFFFLDNTIINGPKLAGSALLHKSIEFTSVHEGWLDEGYFFDEWNPDIGETTFRLFIEKSIPLFTSTTITQQFSKDDIILYKSPLYTLSKNPGHEETLPSGETFIKSLKNNPEVDFESVQDIRIGYEMTQKEAVNIDVDGTTVLELKPCWVFKYPAKNNPTKMVYYKLGEGGKLDGLE</sequence>
<evidence type="ECO:0000313" key="2">
    <source>
        <dbReference type="EMBL" id="GGE83044.1"/>
    </source>
</evidence>
<comment type="caution">
    <text evidence="2">The sequence shown here is derived from an EMBL/GenBank/DDBJ whole genome shotgun (WGS) entry which is preliminary data.</text>
</comment>
<name>A0A917ESC8_9BACI</name>
<accession>A0A917ESC8</accession>
<dbReference type="Gene3D" id="3.10.450.310">
    <property type="match status" value="1"/>
</dbReference>
<dbReference type="CDD" id="cd15787">
    <property type="entry name" value="YycH_N"/>
    <property type="match status" value="1"/>
</dbReference>
<dbReference type="Pfam" id="PF07435">
    <property type="entry name" value="YycH"/>
    <property type="match status" value="1"/>
</dbReference>
<dbReference type="Proteomes" id="UP000605259">
    <property type="component" value="Unassembled WGS sequence"/>
</dbReference>
<dbReference type="RefSeq" id="WP_188389862.1">
    <property type="nucleotide sequence ID" value="NZ_BMFK01000005.1"/>
</dbReference>